<sequence>MTSSHLSQKQLDNFKSLLNDKRRRLLEQAHETLSNEMILSPDDRFDEVDQASSEYMQAFSFRLRGRERHLMNKIEIAMRKIEDSSYGICEECEEPISTKRLEARPEAPLCIQCKEAQEKEEAVYADG</sequence>
<dbReference type="SUPFAM" id="SSF57716">
    <property type="entry name" value="Glucocorticoid receptor-like (DNA-binding domain)"/>
    <property type="match status" value="1"/>
</dbReference>
<feature type="domain" description="Zinc finger DksA/TraR C4-type" evidence="5">
    <location>
        <begin position="85"/>
        <end position="119"/>
    </location>
</feature>
<keyword evidence="1" id="KW-0479">Metal-binding</keyword>
<protein>
    <submittedName>
        <fullName evidence="7">RNA polymerase-binding transcription factor DksA</fullName>
    </submittedName>
</protein>
<feature type="domain" description="DnaK suppressor protein DksA N-terminal" evidence="6">
    <location>
        <begin position="10"/>
        <end position="81"/>
    </location>
</feature>
<dbReference type="EMBL" id="PVNL01000057">
    <property type="protein sequence ID" value="PRQ07254.1"/>
    <property type="molecule type" value="Genomic_DNA"/>
</dbReference>
<reference evidence="7 8" key="1">
    <citation type="submission" date="2018-03" db="EMBL/GenBank/DDBJ databases">
        <title>Draft Genome Sequences of the Obligatory Marine Myxobacteria Enhygromyxa salina SWB007.</title>
        <authorList>
            <person name="Poehlein A."/>
            <person name="Moghaddam J.A."/>
            <person name="Harms H."/>
            <person name="Alanjari M."/>
            <person name="Koenig G.M."/>
            <person name="Daniel R."/>
            <person name="Schaeberle T.F."/>
        </authorList>
    </citation>
    <scope>NUCLEOTIDE SEQUENCE [LARGE SCALE GENOMIC DNA]</scope>
    <source>
        <strain evidence="7 8">SWB007</strain>
    </source>
</reference>
<evidence type="ECO:0000256" key="1">
    <source>
        <dbReference type="ARBA" id="ARBA00022723"/>
    </source>
</evidence>
<comment type="caution">
    <text evidence="7">The sequence shown here is derived from an EMBL/GenBank/DDBJ whole genome shotgun (WGS) entry which is preliminary data.</text>
</comment>
<name>A0A2S9YQ79_9BACT</name>
<evidence type="ECO:0000256" key="4">
    <source>
        <dbReference type="PROSITE-ProRule" id="PRU00510"/>
    </source>
</evidence>
<dbReference type="SUPFAM" id="SSF109635">
    <property type="entry name" value="DnaK suppressor protein DksA, alpha-hairpin domain"/>
    <property type="match status" value="1"/>
</dbReference>
<dbReference type="PROSITE" id="PS51128">
    <property type="entry name" value="ZF_DKSA_2"/>
    <property type="match status" value="1"/>
</dbReference>
<organism evidence="7 8">
    <name type="scientific">Enhygromyxa salina</name>
    <dbReference type="NCBI Taxonomy" id="215803"/>
    <lineage>
        <taxon>Bacteria</taxon>
        <taxon>Pseudomonadati</taxon>
        <taxon>Myxococcota</taxon>
        <taxon>Polyangia</taxon>
        <taxon>Nannocystales</taxon>
        <taxon>Nannocystaceae</taxon>
        <taxon>Enhygromyxa</taxon>
    </lineage>
</organism>
<dbReference type="Pfam" id="PF01258">
    <property type="entry name" value="zf-dskA_traR"/>
    <property type="match status" value="1"/>
</dbReference>
<evidence type="ECO:0000256" key="3">
    <source>
        <dbReference type="ARBA" id="ARBA00022833"/>
    </source>
</evidence>
<dbReference type="Proteomes" id="UP000238823">
    <property type="component" value="Unassembled WGS sequence"/>
</dbReference>
<evidence type="ECO:0000313" key="7">
    <source>
        <dbReference type="EMBL" id="PRQ07254.1"/>
    </source>
</evidence>
<dbReference type="Gene3D" id="1.20.120.910">
    <property type="entry name" value="DksA, coiled-coil domain"/>
    <property type="match status" value="1"/>
</dbReference>
<keyword evidence="3" id="KW-0862">Zinc</keyword>
<dbReference type="PANTHER" id="PTHR33823">
    <property type="entry name" value="RNA POLYMERASE-BINDING TRANSCRIPTION FACTOR DKSA-RELATED"/>
    <property type="match status" value="1"/>
</dbReference>
<accession>A0A2S9YQ79</accession>
<proteinExistence type="predicted"/>
<dbReference type="InterPro" id="IPR020458">
    <property type="entry name" value="Znf_DskA_TraR_CS"/>
</dbReference>
<gene>
    <name evidence="7" type="primary">dksA_2</name>
    <name evidence="7" type="ORF">ENSA7_29620</name>
</gene>
<dbReference type="GO" id="GO:0008270">
    <property type="term" value="F:zinc ion binding"/>
    <property type="evidence" value="ECO:0007669"/>
    <property type="project" value="UniProtKB-KW"/>
</dbReference>
<dbReference type="InterPro" id="IPR048489">
    <property type="entry name" value="DksA_N"/>
</dbReference>
<dbReference type="PROSITE" id="PS01102">
    <property type="entry name" value="ZF_DKSA_1"/>
    <property type="match status" value="1"/>
</dbReference>
<evidence type="ECO:0000259" key="5">
    <source>
        <dbReference type="Pfam" id="PF01258"/>
    </source>
</evidence>
<dbReference type="InterPro" id="IPR000962">
    <property type="entry name" value="Znf_DskA_TraR"/>
</dbReference>
<dbReference type="AlphaFoldDB" id="A0A2S9YQ79"/>
<feature type="zinc finger region" description="dksA C4-type" evidence="4">
    <location>
        <begin position="89"/>
        <end position="113"/>
    </location>
</feature>
<dbReference type="Pfam" id="PF21157">
    <property type="entry name" value="DksA_N"/>
    <property type="match status" value="1"/>
</dbReference>
<evidence type="ECO:0000313" key="8">
    <source>
        <dbReference type="Proteomes" id="UP000238823"/>
    </source>
</evidence>
<dbReference type="InterPro" id="IPR037187">
    <property type="entry name" value="DnaK_N"/>
</dbReference>
<evidence type="ECO:0000256" key="2">
    <source>
        <dbReference type="ARBA" id="ARBA00022771"/>
    </source>
</evidence>
<dbReference type="PANTHER" id="PTHR33823:SF2">
    <property type="entry name" value="RNA POLYMERASE-BINDING TRANSCRIPTION FACTOR DKSA"/>
    <property type="match status" value="1"/>
</dbReference>
<evidence type="ECO:0000259" key="6">
    <source>
        <dbReference type="Pfam" id="PF21157"/>
    </source>
</evidence>
<keyword evidence="2" id="KW-0863">Zinc-finger</keyword>